<dbReference type="EC" id="4.2.1.113" evidence="4"/>
<dbReference type="EMBL" id="CP021425">
    <property type="protein sequence ID" value="ARU56081.1"/>
    <property type="molecule type" value="Genomic_DNA"/>
</dbReference>
<dbReference type="RefSeq" id="WP_157678240.1">
    <property type="nucleotide sequence ID" value="NZ_CP021425.1"/>
</dbReference>
<sequence length="354" mass="39480">MKSAYLYRYRIPLYPELRLSKSITLRNREGLLIRLIEDGREGWGEVAPLPSFSPETLREVELLMPTLLQALLAQHSLLASPADSSHEVQVLVSNTSGLPASIQFGISCALRELQCGVMGVEETPYHRNTPVFLVDGVDFSNAGWSRLVERISFSGSIGAGLQIKLKTGRDALEVDVNRYQRLIETFPGIAIRVDPNRRWSYESTLRFAQHIDQTRLAFLEEPCANMKENACLAQYDGLPIALDESTRETDFTLAAASWAKAIVIKPALQGLITQTETLVKKARALHIIPVFSSSFESSVGWGQVAWLANHHAPEIAPGLDTLSHMQQCVVRKGPVWHDRPVVPREDLSLLWCTD</sequence>
<dbReference type="PANTHER" id="PTHR48073">
    <property type="entry name" value="O-SUCCINYLBENZOATE SYNTHASE-RELATED"/>
    <property type="match status" value="1"/>
</dbReference>
<organism evidence="7 8">
    <name type="scientific">Oleiphilus messinensis</name>
    <dbReference type="NCBI Taxonomy" id="141451"/>
    <lineage>
        <taxon>Bacteria</taxon>
        <taxon>Pseudomonadati</taxon>
        <taxon>Pseudomonadota</taxon>
        <taxon>Gammaproteobacteria</taxon>
        <taxon>Oceanospirillales</taxon>
        <taxon>Oleiphilaceae</taxon>
        <taxon>Oleiphilus</taxon>
    </lineage>
</organism>
<dbReference type="InterPro" id="IPR036849">
    <property type="entry name" value="Enolase-like_C_sf"/>
</dbReference>
<dbReference type="PANTHER" id="PTHR48073:SF2">
    <property type="entry name" value="O-SUCCINYLBENZOATE SYNTHASE"/>
    <property type="match status" value="1"/>
</dbReference>
<evidence type="ECO:0000313" key="7">
    <source>
        <dbReference type="EMBL" id="ARU56081.1"/>
    </source>
</evidence>
<keyword evidence="1" id="KW-0479">Metal-binding</keyword>
<evidence type="ECO:0000256" key="1">
    <source>
        <dbReference type="ARBA" id="ARBA00022723"/>
    </source>
</evidence>
<keyword evidence="8" id="KW-1185">Reference proteome</keyword>
<gene>
    <name evidence="7" type="ORF">OLMES_2008</name>
</gene>
<dbReference type="KEGG" id="ome:OLMES_2008"/>
<dbReference type="OrthoDB" id="3725747at2"/>
<proteinExistence type="predicted"/>
<evidence type="ECO:0000259" key="6">
    <source>
        <dbReference type="Pfam" id="PF21508"/>
    </source>
</evidence>
<evidence type="ECO:0000256" key="2">
    <source>
        <dbReference type="ARBA" id="ARBA00022842"/>
    </source>
</evidence>
<dbReference type="SFLD" id="SFLDF00009">
    <property type="entry name" value="o-succinylbenzoate_synthase"/>
    <property type="match status" value="1"/>
</dbReference>
<protein>
    <recommendedName>
        <fullName evidence="4">o-succinylbenzoate synthase</fullName>
        <ecNumber evidence="4">4.2.1.113</ecNumber>
    </recommendedName>
</protein>
<dbReference type="InterPro" id="IPR029017">
    <property type="entry name" value="Enolase-like_N"/>
</dbReference>
<dbReference type="GO" id="GO:0043748">
    <property type="term" value="F:O-succinylbenzoate synthase activity"/>
    <property type="evidence" value="ECO:0007669"/>
    <property type="project" value="UniProtKB-EC"/>
</dbReference>
<dbReference type="Gene3D" id="3.30.390.10">
    <property type="entry name" value="Enolase-like, N-terminal domain"/>
    <property type="match status" value="1"/>
</dbReference>
<dbReference type="InterPro" id="IPR041338">
    <property type="entry name" value="OSBS_N"/>
</dbReference>
<feature type="domain" description="Enolase C-terminal" evidence="5">
    <location>
        <begin position="163"/>
        <end position="312"/>
    </location>
</feature>
<evidence type="ECO:0000256" key="4">
    <source>
        <dbReference type="NCBIfam" id="TIGR01927"/>
    </source>
</evidence>
<dbReference type="SFLD" id="SFLDS00001">
    <property type="entry name" value="Enolase"/>
    <property type="match status" value="1"/>
</dbReference>
<dbReference type="AlphaFoldDB" id="A0A1Y0I6M0"/>
<dbReference type="Proteomes" id="UP000196027">
    <property type="component" value="Chromosome"/>
</dbReference>
<dbReference type="SUPFAM" id="SSF54826">
    <property type="entry name" value="Enolase N-terminal domain-like"/>
    <property type="match status" value="1"/>
</dbReference>
<dbReference type="SUPFAM" id="SSF51604">
    <property type="entry name" value="Enolase C-terminal domain-like"/>
    <property type="match status" value="1"/>
</dbReference>
<dbReference type="Pfam" id="PF21508">
    <property type="entry name" value="MenC_N"/>
    <property type="match status" value="1"/>
</dbReference>
<dbReference type="InterPro" id="IPR029065">
    <property type="entry name" value="Enolase_C-like"/>
</dbReference>
<evidence type="ECO:0000256" key="3">
    <source>
        <dbReference type="ARBA" id="ARBA00023239"/>
    </source>
</evidence>
<dbReference type="GO" id="GO:0009234">
    <property type="term" value="P:menaquinone biosynthetic process"/>
    <property type="evidence" value="ECO:0007669"/>
    <property type="project" value="UniProtKB-UniRule"/>
</dbReference>
<evidence type="ECO:0000259" key="5">
    <source>
        <dbReference type="Pfam" id="PF13378"/>
    </source>
</evidence>
<keyword evidence="3" id="KW-0456">Lyase</keyword>
<name>A0A1Y0I6M0_9GAMM</name>
<feature type="domain" description="OSBS enolase-like N-terminal" evidence="6">
    <location>
        <begin position="1"/>
        <end position="113"/>
    </location>
</feature>
<dbReference type="Gene3D" id="3.20.20.120">
    <property type="entry name" value="Enolase-like C-terminal domain"/>
    <property type="match status" value="1"/>
</dbReference>
<evidence type="ECO:0000313" key="8">
    <source>
        <dbReference type="Proteomes" id="UP000196027"/>
    </source>
</evidence>
<dbReference type="SFLD" id="SFLDG00180">
    <property type="entry name" value="muconate_cycloisomerase"/>
    <property type="match status" value="1"/>
</dbReference>
<dbReference type="NCBIfam" id="TIGR01927">
    <property type="entry name" value="menC_gam_Gplu"/>
    <property type="match status" value="1"/>
</dbReference>
<reference evidence="7 8" key="1">
    <citation type="submission" date="2017-05" db="EMBL/GenBank/DDBJ databases">
        <title>Genomic insights into alkan degradation activity of Oleiphilus messinensis.</title>
        <authorList>
            <person name="Kozyavkin S.A."/>
            <person name="Slesarev A.I."/>
            <person name="Golyshin P.N."/>
            <person name="Korzhenkov A."/>
            <person name="Golyshina O.N."/>
            <person name="Toshchakov S.V."/>
        </authorList>
    </citation>
    <scope>NUCLEOTIDE SEQUENCE [LARGE SCALE GENOMIC DNA]</scope>
    <source>
        <strain evidence="7 8">ME102</strain>
    </source>
</reference>
<dbReference type="Pfam" id="PF13378">
    <property type="entry name" value="MR_MLE_C"/>
    <property type="match status" value="1"/>
</dbReference>
<keyword evidence="2" id="KW-0460">Magnesium</keyword>
<dbReference type="GO" id="GO:0046872">
    <property type="term" value="F:metal ion binding"/>
    <property type="evidence" value="ECO:0007669"/>
    <property type="project" value="UniProtKB-KW"/>
</dbReference>
<accession>A0A1Y0I6M0</accession>